<dbReference type="GO" id="GO:0020037">
    <property type="term" value="F:heme binding"/>
    <property type="evidence" value="ECO:0007669"/>
    <property type="project" value="InterPro"/>
</dbReference>
<comment type="caution">
    <text evidence="10">The sequence shown here is derived from an EMBL/GenBank/DDBJ whole genome shotgun (WGS) entry which is preliminary data.</text>
</comment>
<keyword evidence="6 7" id="KW-0408">Iron</keyword>
<dbReference type="CDD" id="cd11043">
    <property type="entry name" value="CYP90-like"/>
    <property type="match status" value="1"/>
</dbReference>
<keyword evidence="8" id="KW-0503">Monooxygenase</keyword>
<dbReference type="InterPro" id="IPR036396">
    <property type="entry name" value="Cyt_P450_sf"/>
</dbReference>
<feature type="binding site" description="axial binding residue" evidence="7">
    <location>
        <position position="418"/>
    </location>
    <ligand>
        <name>heme</name>
        <dbReference type="ChEBI" id="CHEBI:30413"/>
    </ligand>
    <ligandPart>
        <name>Fe</name>
        <dbReference type="ChEBI" id="CHEBI:18248"/>
    </ligandPart>
</feature>
<dbReference type="AlphaFoldDB" id="A0A6A3CWX5"/>
<dbReference type="PANTHER" id="PTHR24286:SF105">
    <property type="entry name" value="CYTOCHROME P450 85A-LIKE"/>
    <property type="match status" value="1"/>
</dbReference>
<dbReference type="Gene3D" id="1.10.630.10">
    <property type="entry name" value="Cytochrome P450"/>
    <property type="match status" value="1"/>
</dbReference>
<keyword evidence="5" id="KW-0472">Membrane</keyword>
<feature type="chain" id="PRO_5025647808" evidence="9">
    <location>
        <begin position="19"/>
        <end position="470"/>
    </location>
</feature>
<dbReference type="GO" id="GO:0016125">
    <property type="term" value="P:sterol metabolic process"/>
    <property type="evidence" value="ECO:0007669"/>
    <property type="project" value="TreeGrafter"/>
</dbReference>
<evidence type="ECO:0000256" key="4">
    <source>
        <dbReference type="ARBA" id="ARBA00022723"/>
    </source>
</evidence>
<evidence type="ECO:0000313" key="11">
    <source>
        <dbReference type="Proteomes" id="UP000436088"/>
    </source>
</evidence>
<keyword evidence="9" id="KW-0732">Signal</keyword>
<organism evidence="10 11">
    <name type="scientific">Hibiscus syriacus</name>
    <name type="common">Rose of Sharon</name>
    <dbReference type="NCBI Taxonomy" id="106335"/>
    <lineage>
        <taxon>Eukaryota</taxon>
        <taxon>Viridiplantae</taxon>
        <taxon>Streptophyta</taxon>
        <taxon>Embryophyta</taxon>
        <taxon>Tracheophyta</taxon>
        <taxon>Spermatophyta</taxon>
        <taxon>Magnoliopsida</taxon>
        <taxon>eudicotyledons</taxon>
        <taxon>Gunneridae</taxon>
        <taxon>Pentapetalae</taxon>
        <taxon>rosids</taxon>
        <taxon>malvids</taxon>
        <taxon>Malvales</taxon>
        <taxon>Malvaceae</taxon>
        <taxon>Malvoideae</taxon>
        <taxon>Hibiscus</taxon>
    </lineage>
</organism>
<dbReference type="InterPro" id="IPR017972">
    <property type="entry name" value="Cyt_P450_CS"/>
</dbReference>
<proteinExistence type="inferred from homology"/>
<dbReference type="EMBL" id="VEPZ02000129">
    <property type="protein sequence ID" value="KAE8732904.1"/>
    <property type="molecule type" value="Genomic_DNA"/>
</dbReference>
<evidence type="ECO:0000256" key="6">
    <source>
        <dbReference type="ARBA" id="ARBA00023004"/>
    </source>
</evidence>
<dbReference type="PANTHER" id="PTHR24286">
    <property type="entry name" value="CYTOCHROME P450 26"/>
    <property type="match status" value="1"/>
</dbReference>
<keyword evidence="11" id="KW-1185">Reference proteome</keyword>
<evidence type="ECO:0000256" key="2">
    <source>
        <dbReference type="ARBA" id="ARBA00010617"/>
    </source>
</evidence>
<dbReference type="GO" id="GO:0004497">
    <property type="term" value="F:monooxygenase activity"/>
    <property type="evidence" value="ECO:0007669"/>
    <property type="project" value="UniProtKB-KW"/>
</dbReference>
<dbReference type="PROSITE" id="PS00086">
    <property type="entry name" value="CYTOCHROME_P450"/>
    <property type="match status" value="1"/>
</dbReference>
<dbReference type="PRINTS" id="PR00463">
    <property type="entry name" value="EP450I"/>
</dbReference>
<evidence type="ECO:0000256" key="3">
    <source>
        <dbReference type="ARBA" id="ARBA00022692"/>
    </source>
</evidence>
<feature type="signal peptide" evidence="9">
    <location>
        <begin position="1"/>
        <end position="18"/>
    </location>
</feature>
<accession>A0A6A3CWX5</accession>
<dbReference type="GO" id="GO:0005506">
    <property type="term" value="F:iron ion binding"/>
    <property type="evidence" value="ECO:0007669"/>
    <property type="project" value="InterPro"/>
</dbReference>
<protein>
    <submittedName>
        <fullName evidence="10">Cytochrome P450 85A1</fullName>
    </submittedName>
</protein>
<evidence type="ECO:0000256" key="9">
    <source>
        <dbReference type="SAM" id="SignalP"/>
    </source>
</evidence>
<dbReference type="OrthoDB" id="1372046at2759"/>
<comment type="subcellular location">
    <subcellularLocation>
        <location evidence="1">Membrane</location>
        <topology evidence="1">Single-pass membrane protein</topology>
    </subcellularLocation>
</comment>
<evidence type="ECO:0000256" key="7">
    <source>
        <dbReference type="PIRSR" id="PIRSR602401-1"/>
    </source>
</evidence>
<dbReference type="Pfam" id="PF00067">
    <property type="entry name" value="p450"/>
    <property type="match status" value="1"/>
</dbReference>
<dbReference type="PRINTS" id="PR00385">
    <property type="entry name" value="P450"/>
</dbReference>
<dbReference type="InterPro" id="IPR001128">
    <property type="entry name" value="Cyt_P450"/>
</dbReference>
<reference evidence="10" key="1">
    <citation type="submission" date="2019-09" db="EMBL/GenBank/DDBJ databases">
        <title>Draft genome information of white flower Hibiscus syriacus.</title>
        <authorList>
            <person name="Kim Y.-M."/>
        </authorList>
    </citation>
    <scope>NUCLEOTIDE SEQUENCE [LARGE SCALE GENOMIC DNA]</scope>
    <source>
        <strain evidence="10">YM2019G1</strain>
    </source>
</reference>
<evidence type="ECO:0000313" key="10">
    <source>
        <dbReference type="EMBL" id="KAE8732904.1"/>
    </source>
</evidence>
<evidence type="ECO:0000256" key="5">
    <source>
        <dbReference type="ARBA" id="ARBA00022989"/>
    </source>
</evidence>
<evidence type="ECO:0000256" key="1">
    <source>
        <dbReference type="ARBA" id="ARBA00004167"/>
    </source>
</evidence>
<comment type="similarity">
    <text evidence="2 8">Belongs to the cytochrome P450 family.</text>
</comment>
<dbReference type="GO" id="GO:0016705">
    <property type="term" value="F:oxidoreductase activity, acting on paired donors, with incorporation or reduction of molecular oxygen"/>
    <property type="evidence" value="ECO:0007669"/>
    <property type="project" value="InterPro"/>
</dbReference>
<name>A0A6A3CWX5_HIBSY</name>
<dbReference type="InterPro" id="IPR002401">
    <property type="entry name" value="Cyt_P450_E_grp-I"/>
</dbReference>
<keyword evidence="3" id="KW-0812">Transmembrane</keyword>
<keyword evidence="7 8" id="KW-0349">Heme</keyword>
<dbReference type="GO" id="GO:0016020">
    <property type="term" value="C:membrane"/>
    <property type="evidence" value="ECO:0007669"/>
    <property type="project" value="UniProtKB-SubCell"/>
</dbReference>
<dbReference type="Proteomes" id="UP000436088">
    <property type="component" value="Unassembled WGS sequence"/>
</dbReference>
<evidence type="ECO:0000256" key="8">
    <source>
        <dbReference type="RuleBase" id="RU000461"/>
    </source>
</evidence>
<keyword evidence="5" id="KW-1133">Transmembrane helix</keyword>
<dbReference type="GO" id="GO:0016132">
    <property type="term" value="P:brassinosteroid biosynthetic process"/>
    <property type="evidence" value="ECO:0007669"/>
    <property type="project" value="TreeGrafter"/>
</dbReference>
<comment type="cofactor">
    <cofactor evidence="7">
        <name>heme</name>
        <dbReference type="ChEBI" id="CHEBI:30413"/>
    </cofactor>
</comment>
<keyword evidence="4 7" id="KW-0479">Metal-binding</keyword>
<gene>
    <name evidence="10" type="ORF">F3Y22_tig00001674pilonHSYRG00007</name>
</gene>
<dbReference type="GO" id="GO:0010268">
    <property type="term" value="P:brassinosteroid homeostasis"/>
    <property type="evidence" value="ECO:0007669"/>
    <property type="project" value="TreeGrafter"/>
</dbReference>
<sequence>MAIFVLVVVASLLPLVLTISFALLKWNEIRYSRKKGLPPGTMGWPVLGETTEFIKSGPSFMRKQRAKYGNLFKTHILGCPTVVCMDTELNRYILFNEGKGLIPGYPESMLEILGRRNIAAVDGVSHKRIRGSMVSLIGPLAMKEDLLPKIDTFMRSFLNNWNGKTVDIQETTKEMALSIAFRQMVDREPASLYEMFKPALDKLVVGALSLPINIPGTTYYHGLQGRKRVVEMLKQLMEERRSSSKAYDDILYRLLLHSKDSKYSLTDEEIIDSIIIVLFSGYETVSVTLMMAIKYLHDHPKALRELRDEHFAIREKKKPGEAIDWKDYKSMNFTRSVIYETSRLATVVNGLMRRTTDDVVLNGFTIPKGWRIYVYVREINYDPFLYPEPFTFNPWRWLDKDYESHNYCFIFGAGNRLCPGKDLGILQICIFLHYFATTYRWEEVGRTEILQFPRVLAPKGLHLKISNYHE</sequence>
<dbReference type="SUPFAM" id="SSF48264">
    <property type="entry name" value="Cytochrome P450"/>
    <property type="match status" value="1"/>
</dbReference>
<keyword evidence="8" id="KW-0560">Oxidoreductase</keyword>